<feature type="domain" description="Aldehyde oxidase/xanthine dehydrogenase a/b hammerhead" evidence="3">
    <location>
        <begin position="19"/>
        <end position="131"/>
    </location>
</feature>
<sequence>MSETAFPDRARVAARDMVRGATLYSADVPLPRMTHAMTVPSAIARGRVTAIETGPARVLPSVLAVLTHADFAGVTSAGYVLGGGYGTHSHQPMLSDRIAYRGEPVALVVAETLETAVEAAGLVRLRYDTEPFAATPDSPDAEVTAPRDTVKIGDAEAALAAAAFRVEGSFHCPSAHHNPMELISTTADWQDGRLTIHEGTQNSGAIKHGLAAALGLDPSRIRVNSAFTGGGFGQKNSMQPQTVLAARASMMLNRPVKLVLPRAQIFFTAPLRPASRHTVRLGADAQGRIVAATLQSRQQNNRADTLNANFATVPARLYDIANFSASEQLVRCDTACVGYMRSPFDHEAVFAFESAVDELAHVAGQDPLAFRLANDAARDPVTGKPFSSRFLVECLRDGARRFGWDRRSPEPGSMRGPDGTLIGLGVATGAYKAASSPATARLRVSANGTTRIAVSGHEMGQGIRTAILNALVERLAVDPERVEILIGDPDAAPQHLTAGSWGTASTIPAVCAAADLLQQRYDELRNGRTLTGTLHQGLASLKRPSIEVEASSRAPGQPDAVFGRLAGGLPAPAGPEHPNFLSFSYAAHFVEVHVEPTTRRIRVPRVVSIIDCGRVVSPRTAESQVRGGVVWGLGASLREAGETDPRFGGALNNDLAEYVVPVNADIGRIEVGFINRPDPLLNATGVKGIGEVVMVGVAAAIGNAVFHATGRRLRELPMRAEHLL</sequence>
<dbReference type="PANTHER" id="PTHR11908">
    <property type="entry name" value="XANTHINE DEHYDROGENASE"/>
    <property type="match status" value="1"/>
</dbReference>
<dbReference type="SUPFAM" id="SSF56003">
    <property type="entry name" value="Molybdenum cofactor-binding domain"/>
    <property type="match status" value="1"/>
</dbReference>
<evidence type="ECO:0000259" key="3">
    <source>
        <dbReference type="SMART" id="SM01008"/>
    </source>
</evidence>
<dbReference type="Gene3D" id="3.30.365.10">
    <property type="entry name" value="Aldehyde oxidase/xanthine dehydrogenase, molybdopterin binding domain"/>
    <property type="match status" value="4"/>
</dbReference>
<protein>
    <submittedName>
        <fullName evidence="4">Xanthine dehydrogenase family protein molybdopterin-binding subunit</fullName>
    </submittedName>
</protein>
<dbReference type="Pfam" id="PF20256">
    <property type="entry name" value="MoCoBD_2"/>
    <property type="match status" value="1"/>
</dbReference>
<gene>
    <name evidence="4" type="ORF">ACFOD4_13250</name>
</gene>
<evidence type="ECO:0000256" key="1">
    <source>
        <dbReference type="ARBA" id="ARBA00022505"/>
    </source>
</evidence>
<evidence type="ECO:0000313" key="5">
    <source>
        <dbReference type="Proteomes" id="UP001595593"/>
    </source>
</evidence>
<dbReference type="InterPro" id="IPR046867">
    <property type="entry name" value="AldOxase/xan_DH_MoCoBD2"/>
</dbReference>
<keyword evidence="1" id="KW-0500">Molybdenum</keyword>
<keyword evidence="5" id="KW-1185">Reference proteome</keyword>
<accession>A0ABV7G064</accession>
<dbReference type="RefSeq" id="WP_379597114.1">
    <property type="nucleotide sequence ID" value="NZ_JBHRTN010000012.1"/>
</dbReference>
<evidence type="ECO:0000313" key="4">
    <source>
        <dbReference type="EMBL" id="MFC3126029.1"/>
    </source>
</evidence>
<dbReference type="Pfam" id="PF01315">
    <property type="entry name" value="Ald_Xan_dh_C"/>
    <property type="match status" value="1"/>
</dbReference>
<dbReference type="InterPro" id="IPR036856">
    <property type="entry name" value="Ald_Oxase/Xan_DH_a/b_sf"/>
</dbReference>
<dbReference type="Pfam" id="PF02738">
    <property type="entry name" value="MoCoBD_1"/>
    <property type="match status" value="1"/>
</dbReference>
<dbReference type="SMART" id="SM01008">
    <property type="entry name" value="Ald_Xan_dh_C"/>
    <property type="match status" value="1"/>
</dbReference>
<dbReference type="EMBL" id="JBHRTN010000012">
    <property type="protein sequence ID" value="MFC3126029.1"/>
    <property type="molecule type" value="Genomic_DNA"/>
</dbReference>
<evidence type="ECO:0000256" key="2">
    <source>
        <dbReference type="ARBA" id="ARBA00023002"/>
    </source>
</evidence>
<dbReference type="InterPro" id="IPR008274">
    <property type="entry name" value="AldOxase/xan_DH_MoCoBD1"/>
</dbReference>
<comment type="caution">
    <text evidence="4">The sequence shown here is derived from an EMBL/GenBank/DDBJ whole genome shotgun (WGS) entry which is preliminary data.</text>
</comment>
<dbReference type="InterPro" id="IPR000674">
    <property type="entry name" value="Ald_Oxase/Xan_DH_a/b"/>
</dbReference>
<dbReference type="InterPro" id="IPR016208">
    <property type="entry name" value="Ald_Oxase/xanthine_DH-like"/>
</dbReference>
<proteinExistence type="predicted"/>
<organism evidence="4 5">
    <name type="scientific">Teichococcus globiformis</name>
    <dbReference type="NCBI Taxonomy" id="2307229"/>
    <lineage>
        <taxon>Bacteria</taxon>
        <taxon>Pseudomonadati</taxon>
        <taxon>Pseudomonadota</taxon>
        <taxon>Alphaproteobacteria</taxon>
        <taxon>Acetobacterales</taxon>
        <taxon>Roseomonadaceae</taxon>
        <taxon>Roseomonas</taxon>
    </lineage>
</organism>
<keyword evidence="2" id="KW-0560">Oxidoreductase</keyword>
<dbReference type="PANTHER" id="PTHR11908:SF132">
    <property type="entry name" value="ALDEHYDE OXIDASE 1-RELATED"/>
    <property type="match status" value="1"/>
</dbReference>
<dbReference type="Proteomes" id="UP001595593">
    <property type="component" value="Unassembled WGS sequence"/>
</dbReference>
<dbReference type="SUPFAM" id="SSF54665">
    <property type="entry name" value="CO dehydrogenase molybdoprotein N-domain-like"/>
    <property type="match status" value="1"/>
</dbReference>
<dbReference type="InterPro" id="IPR037165">
    <property type="entry name" value="AldOxase/xan_DH_Mopterin-bd_sf"/>
</dbReference>
<name>A0ABV7G064_9PROT</name>
<dbReference type="Gene3D" id="3.90.1170.50">
    <property type="entry name" value="Aldehyde oxidase/xanthine dehydrogenase, a/b hammerhead"/>
    <property type="match status" value="1"/>
</dbReference>
<reference evidence="5" key="1">
    <citation type="journal article" date="2019" name="Int. J. Syst. Evol. Microbiol.">
        <title>The Global Catalogue of Microorganisms (GCM) 10K type strain sequencing project: providing services to taxonomists for standard genome sequencing and annotation.</title>
        <authorList>
            <consortium name="The Broad Institute Genomics Platform"/>
            <consortium name="The Broad Institute Genome Sequencing Center for Infectious Disease"/>
            <person name="Wu L."/>
            <person name="Ma J."/>
        </authorList>
    </citation>
    <scope>NUCLEOTIDE SEQUENCE [LARGE SCALE GENOMIC DNA]</scope>
    <source>
        <strain evidence="5">KCTC 52094</strain>
    </source>
</reference>